<dbReference type="Pfam" id="PF01614">
    <property type="entry name" value="IclR_C"/>
    <property type="match status" value="1"/>
</dbReference>
<dbReference type="InterPro" id="IPR014757">
    <property type="entry name" value="Tscrpt_reg_IclR_C"/>
</dbReference>
<dbReference type="Gene3D" id="3.30.450.40">
    <property type="match status" value="1"/>
</dbReference>
<evidence type="ECO:0000259" key="4">
    <source>
        <dbReference type="PROSITE" id="PS51077"/>
    </source>
</evidence>
<dbReference type="PROSITE" id="PS51077">
    <property type="entry name" value="HTH_ICLR"/>
    <property type="match status" value="1"/>
</dbReference>
<gene>
    <name evidence="6" type="ORF">ACFQ2I_07600</name>
</gene>
<keyword evidence="7" id="KW-1185">Reference proteome</keyword>
<dbReference type="EMBL" id="JBHTJZ010000008">
    <property type="protein sequence ID" value="MFD0959251.1"/>
    <property type="molecule type" value="Genomic_DNA"/>
</dbReference>
<proteinExistence type="predicted"/>
<dbReference type="SUPFAM" id="SSF46785">
    <property type="entry name" value="Winged helix' DNA-binding domain"/>
    <property type="match status" value="1"/>
</dbReference>
<evidence type="ECO:0000313" key="7">
    <source>
        <dbReference type="Proteomes" id="UP001596989"/>
    </source>
</evidence>
<protein>
    <submittedName>
        <fullName evidence="6">IclR family transcriptional regulator</fullName>
    </submittedName>
</protein>
<dbReference type="PROSITE" id="PS51078">
    <property type="entry name" value="ICLR_ED"/>
    <property type="match status" value="1"/>
</dbReference>
<dbReference type="PANTHER" id="PTHR30136:SF24">
    <property type="entry name" value="HTH-TYPE TRANSCRIPTIONAL REPRESSOR ALLR"/>
    <property type="match status" value="1"/>
</dbReference>
<dbReference type="InterPro" id="IPR036388">
    <property type="entry name" value="WH-like_DNA-bd_sf"/>
</dbReference>
<reference evidence="7" key="1">
    <citation type="journal article" date="2019" name="Int. J. Syst. Evol. Microbiol.">
        <title>The Global Catalogue of Microorganisms (GCM) 10K type strain sequencing project: providing services to taxonomists for standard genome sequencing and annotation.</title>
        <authorList>
            <consortium name="The Broad Institute Genomics Platform"/>
            <consortium name="The Broad Institute Genome Sequencing Center for Infectious Disease"/>
            <person name="Wu L."/>
            <person name="Ma J."/>
        </authorList>
    </citation>
    <scope>NUCLEOTIDE SEQUENCE [LARGE SCALE GENOMIC DNA]</scope>
    <source>
        <strain evidence="7">CCUG 59129</strain>
    </source>
</reference>
<feature type="domain" description="HTH iclR-type" evidence="4">
    <location>
        <begin position="14"/>
        <end position="75"/>
    </location>
</feature>
<dbReference type="RefSeq" id="WP_377563312.1">
    <property type="nucleotide sequence ID" value="NZ_JBHTJZ010000008.1"/>
</dbReference>
<dbReference type="PANTHER" id="PTHR30136">
    <property type="entry name" value="HELIX-TURN-HELIX TRANSCRIPTIONAL REGULATOR, ICLR FAMILY"/>
    <property type="match status" value="1"/>
</dbReference>
<comment type="caution">
    <text evidence="6">The sequence shown here is derived from an EMBL/GenBank/DDBJ whole genome shotgun (WGS) entry which is preliminary data.</text>
</comment>
<dbReference type="SMART" id="SM00346">
    <property type="entry name" value="HTH_ICLR"/>
    <property type="match status" value="1"/>
</dbReference>
<evidence type="ECO:0000256" key="3">
    <source>
        <dbReference type="ARBA" id="ARBA00023163"/>
    </source>
</evidence>
<dbReference type="Proteomes" id="UP001596989">
    <property type="component" value="Unassembled WGS sequence"/>
</dbReference>
<dbReference type="SUPFAM" id="SSF55781">
    <property type="entry name" value="GAF domain-like"/>
    <property type="match status" value="1"/>
</dbReference>
<sequence>MNKEAADKPDRYIIQSIDKALTLIELLAERGSLSLIELTELLEQPKSSTYRIILTLQNRGFIARDDEDGKYCLGYKQLMLTRDLLERNTLRAAAMAEMKRLSEQYGDTVNLGVLIDGEVLYVDIIESLHPLRMTDTIGSRAPFHATAMGKAICAGMSDDEAELLARQYGLAACTDNTITSWPLLREELESVRQHGYALDDQEIVEGARCVAAPIYNMYGKVEGAVSLSGAMHRFADDKLPAITEQVKQAAAAVSRKLGYR</sequence>
<feature type="domain" description="IclR-ED" evidence="5">
    <location>
        <begin position="76"/>
        <end position="259"/>
    </location>
</feature>
<evidence type="ECO:0000256" key="2">
    <source>
        <dbReference type="ARBA" id="ARBA00023125"/>
    </source>
</evidence>
<evidence type="ECO:0000313" key="6">
    <source>
        <dbReference type="EMBL" id="MFD0959251.1"/>
    </source>
</evidence>
<keyword evidence="2" id="KW-0238">DNA-binding</keyword>
<keyword evidence="1" id="KW-0805">Transcription regulation</keyword>
<dbReference type="InterPro" id="IPR005471">
    <property type="entry name" value="Tscrpt_reg_IclR_N"/>
</dbReference>
<dbReference type="Gene3D" id="1.10.10.10">
    <property type="entry name" value="Winged helix-like DNA-binding domain superfamily/Winged helix DNA-binding domain"/>
    <property type="match status" value="1"/>
</dbReference>
<dbReference type="Pfam" id="PF09339">
    <property type="entry name" value="HTH_IclR"/>
    <property type="match status" value="1"/>
</dbReference>
<evidence type="ECO:0000259" key="5">
    <source>
        <dbReference type="PROSITE" id="PS51078"/>
    </source>
</evidence>
<organism evidence="6 7">
    <name type="scientific">Paenibacillus chungangensis</name>
    <dbReference type="NCBI Taxonomy" id="696535"/>
    <lineage>
        <taxon>Bacteria</taxon>
        <taxon>Bacillati</taxon>
        <taxon>Bacillota</taxon>
        <taxon>Bacilli</taxon>
        <taxon>Bacillales</taxon>
        <taxon>Paenibacillaceae</taxon>
        <taxon>Paenibacillus</taxon>
    </lineage>
</organism>
<dbReference type="InterPro" id="IPR036390">
    <property type="entry name" value="WH_DNA-bd_sf"/>
</dbReference>
<dbReference type="InterPro" id="IPR050707">
    <property type="entry name" value="HTH_MetabolicPath_Reg"/>
</dbReference>
<evidence type="ECO:0000256" key="1">
    <source>
        <dbReference type="ARBA" id="ARBA00023015"/>
    </source>
</evidence>
<dbReference type="InterPro" id="IPR029016">
    <property type="entry name" value="GAF-like_dom_sf"/>
</dbReference>
<name>A0ABW3HP22_9BACL</name>
<keyword evidence="3" id="KW-0804">Transcription</keyword>
<accession>A0ABW3HP22</accession>